<keyword evidence="2" id="KW-1185">Reference proteome</keyword>
<dbReference type="Proteomes" id="UP000008281">
    <property type="component" value="Unassembled WGS sequence"/>
</dbReference>
<dbReference type="InParanoid" id="E3N7X3"/>
<accession>E3N7X3</accession>
<name>E3N7X3_CAERE</name>
<organism evidence="2">
    <name type="scientific">Caenorhabditis remanei</name>
    <name type="common">Caenorhabditis vulgaris</name>
    <dbReference type="NCBI Taxonomy" id="31234"/>
    <lineage>
        <taxon>Eukaryota</taxon>
        <taxon>Metazoa</taxon>
        <taxon>Ecdysozoa</taxon>
        <taxon>Nematoda</taxon>
        <taxon>Chromadorea</taxon>
        <taxon>Rhabditida</taxon>
        <taxon>Rhabditina</taxon>
        <taxon>Rhabditomorpha</taxon>
        <taxon>Rhabditoidea</taxon>
        <taxon>Rhabditidae</taxon>
        <taxon>Peloderinae</taxon>
        <taxon>Caenorhabditis</taxon>
    </lineage>
</organism>
<gene>
    <name evidence="1" type="ORF">CRE_17002</name>
</gene>
<dbReference type="AlphaFoldDB" id="E3N7X3"/>
<protein>
    <submittedName>
        <fullName evidence="1">Uncharacterized protein</fullName>
    </submittedName>
</protein>
<sequence>MDKFPTCLIATYNSSLEFQSISQDSHASGRISPDSHFINQTVHHLRPHQKLELSGHLANLVCLGLGTSSPCIRKLLGCQRINSDFK</sequence>
<reference evidence="1" key="1">
    <citation type="submission" date="2007-07" db="EMBL/GenBank/DDBJ databases">
        <title>PCAP assembly of the Caenorhabditis remanei genome.</title>
        <authorList>
            <consortium name="The Caenorhabditis remanei Sequencing Consortium"/>
            <person name="Wilson R.K."/>
        </authorList>
    </citation>
    <scope>NUCLEOTIDE SEQUENCE [LARGE SCALE GENOMIC DNA]</scope>
    <source>
        <strain evidence="1">PB4641</strain>
    </source>
</reference>
<proteinExistence type="predicted"/>
<evidence type="ECO:0000313" key="1">
    <source>
        <dbReference type="EMBL" id="EFO89217.1"/>
    </source>
</evidence>
<dbReference type="HOGENOM" id="CLU_2500036_0_0_1"/>
<evidence type="ECO:0000313" key="2">
    <source>
        <dbReference type="Proteomes" id="UP000008281"/>
    </source>
</evidence>
<dbReference type="EMBL" id="DS268552">
    <property type="protein sequence ID" value="EFO89217.1"/>
    <property type="molecule type" value="Genomic_DNA"/>
</dbReference>